<keyword evidence="5 7" id="KW-0472">Membrane</keyword>
<evidence type="ECO:0000256" key="1">
    <source>
        <dbReference type="ARBA" id="ARBA00004651"/>
    </source>
</evidence>
<evidence type="ECO:0000256" key="7">
    <source>
        <dbReference type="SAM" id="Phobius"/>
    </source>
</evidence>
<dbReference type="EMBL" id="ACDE02000023">
    <property type="protein sequence ID" value="EEO40993.1"/>
    <property type="molecule type" value="Genomic_DNA"/>
</dbReference>
<keyword evidence="6" id="KW-0813">Transport</keyword>
<organism evidence="9 10">
    <name type="scientific">Fusobacterium vincentii 4_1_13</name>
    <dbReference type="NCBI Taxonomy" id="469606"/>
    <lineage>
        <taxon>Bacteria</taxon>
        <taxon>Fusobacteriati</taxon>
        <taxon>Fusobacteriota</taxon>
        <taxon>Fusobacteriia</taxon>
        <taxon>Fusobacteriales</taxon>
        <taxon>Fusobacteriaceae</taxon>
        <taxon>Fusobacterium</taxon>
    </lineage>
</organism>
<keyword evidence="3 7" id="KW-0812">Transmembrane</keyword>
<comment type="similarity">
    <text evidence="6">Belongs to the exbB/tolQ family.</text>
</comment>
<reference evidence="9 10" key="1">
    <citation type="submission" date="2011-10" db="EMBL/GenBank/DDBJ databases">
        <title>The Genome Sequence of Fusobacterium sp. 4_1_13.</title>
        <authorList>
            <consortium name="The Broad Institute Genome Sequencing Platform"/>
            <person name="Earl A."/>
            <person name="Ward D."/>
            <person name="Feldgarden M."/>
            <person name="Gevers D."/>
            <person name="Strauss J."/>
            <person name="Ambrose C."/>
            <person name="Allen-Vercoe E."/>
            <person name="Young S.K."/>
            <person name="Zeng Q."/>
            <person name="Gargeya S."/>
            <person name="Fitzgerald M."/>
            <person name="Haas B."/>
            <person name="Abouelleil A."/>
            <person name="Alvarado L."/>
            <person name="Arachchi H.M."/>
            <person name="Berlin A."/>
            <person name="Brown A."/>
            <person name="Chapman S.B."/>
            <person name="Chen Z."/>
            <person name="Dunbar C."/>
            <person name="Freedman E."/>
            <person name="Gearin G."/>
            <person name="Goldberg J."/>
            <person name="Griggs A."/>
            <person name="Gujja S."/>
            <person name="Heiman D."/>
            <person name="Howarth C."/>
            <person name="Larson L."/>
            <person name="Lui A."/>
            <person name="MacDonald P.J."/>
            <person name="Montmayeur A."/>
            <person name="Murphy C."/>
            <person name="Neiman D."/>
            <person name="Pearson M."/>
            <person name="Priest M."/>
            <person name="Roberts A."/>
            <person name="Saif S."/>
            <person name="Shea T."/>
            <person name="Shenoy N."/>
            <person name="Sisk P."/>
            <person name="Stolte C."/>
            <person name="Sykes S."/>
            <person name="Wortman J."/>
            <person name="Nusbaum C."/>
            <person name="Birren B."/>
        </authorList>
    </citation>
    <scope>NUCLEOTIDE SEQUENCE [LARGE SCALE GENOMIC DNA]</scope>
    <source>
        <strain evidence="9 10">4_1_13</strain>
    </source>
</reference>
<keyword evidence="6" id="KW-0653">Protein transport</keyword>
<dbReference type="InterPro" id="IPR002898">
    <property type="entry name" value="MotA_ExbB_proton_chnl"/>
</dbReference>
<dbReference type="GO" id="GO:0005886">
    <property type="term" value="C:plasma membrane"/>
    <property type="evidence" value="ECO:0007669"/>
    <property type="project" value="UniProtKB-SubCell"/>
</dbReference>
<dbReference type="AlphaFoldDB" id="A0A0M1VX35"/>
<evidence type="ECO:0000256" key="3">
    <source>
        <dbReference type="ARBA" id="ARBA00022692"/>
    </source>
</evidence>
<dbReference type="PANTHER" id="PTHR30625">
    <property type="entry name" value="PROTEIN TOLQ"/>
    <property type="match status" value="1"/>
</dbReference>
<dbReference type="InterPro" id="IPR050790">
    <property type="entry name" value="ExbB/TolQ_transport"/>
</dbReference>
<dbReference type="Proteomes" id="UP000004925">
    <property type="component" value="Unassembled WGS sequence"/>
</dbReference>
<name>A0A0M1VX35_FUSVC</name>
<comment type="subcellular location">
    <subcellularLocation>
        <location evidence="1">Cell membrane</location>
        <topology evidence="1">Multi-pass membrane protein</topology>
    </subcellularLocation>
    <subcellularLocation>
        <location evidence="6">Membrane</location>
        <topology evidence="6">Multi-pass membrane protein</topology>
    </subcellularLocation>
</comment>
<keyword evidence="2" id="KW-1003">Cell membrane</keyword>
<dbReference type="eggNOG" id="COG0811">
    <property type="taxonomic scope" value="Bacteria"/>
</dbReference>
<evidence type="ECO:0000259" key="8">
    <source>
        <dbReference type="Pfam" id="PF01618"/>
    </source>
</evidence>
<keyword evidence="4 7" id="KW-1133">Transmembrane helix</keyword>
<evidence type="ECO:0000256" key="4">
    <source>
        <dbReference type="ARBA" id="ARBA00022989"/>
    </source>
</evidence>
<dbReference type="RefSeq" id="WP_005889353.1">
    <property type="nucleotide sequence ID" value="NZ_KQ235738.1"/>
</dbReference>
<evidence type="ECO:0000313" key="10">
    <source>
        <dbReference type="Proteomes" id="UP000004925"/>
    </source>
</evidence>
<evidence type="ECO:0000256" key="6">
    <source>
        <dbReference type="RuleBase" id="RU004057"/>
    </source>
</evidence>
<feature type="transmembrane region" description="Helical" evidence="7">
    <location>
        <begin position="158"/>
        <end position="179"/>
    </location>
</feature>
<protein>
    <recommendedName>
        <fullName evidence="8">MotA/TolQ/ExbB proton channel domain-containing protein</fullName>
    </recommendedName>
</protein>
<sequence>MQILKAGGILMYFILLMGIIGLYAILERFSYFLIKERNNFSRLPSDVRQLINEGKIKEAIVALNSNKSSTSVVLKEILIYGYKENKETLSALEEKGKEKAIERIKSLERNMWLLSLVANASPLLGLLGTVTGMIKAFNSIALNGTGDAGVLAKGISEALYTTAGGLIVAIPCMIFYNYFNKKIDLVVSDIEKTCTELLNHFRE</sequence>
<feature type="transmembrane region" description="Helical" evidence="7">
    <location>
        <begin position="112"/>
        <end position="138"/>
    </location>
</feature>
<dbReference type="Pfam" id="PF01618">
    <property type="entry name" value="MotA_ExbB"/>
    <property type="match status" value="1"/>
</dbReference>
<gene>
    <name evidence="9" type="ORF">FSCG_01706</name>
</gene>
<evidence type="ECO:0000256" key="2">
    <source>
        <dbReference type="ARBA" id="ARBA00022475"/>
    </source>
</evidence>
<dbReference type="PANTHER" id="PTHR30625:SF11">
    <property type="entry name" value="MOTA_TOLQ_EXBB PROTON CHANNEL DOMAIN-CONTAINING PROTEIN"/>
    <property type="match status" value="1"/>
</dbReference>
<dbReference type="HOGENOM" id="CLU_053325_4_3_0"/>
<accession>A0A0M1VX35</accession>
<evidence type="ECO:0000313" key="9">
    <source>
        <dbReference type="EMBL" id="EEO40993.1"/>
    </source>
</evidence>
<feature type="transmembrane region" description="Helical" evidence="7">
    <location>
        <begin position="6"/>
        <end position="26"/>
    </location>
</feature>
<comment type="caution">
    <text evidence="9">The sequence shown here is derived from an EMBL/GenBank/DDBJ whole genome shotgun (WGS) entry which is preliminary data.</text>
</comment>
<proteinExistence type="inferred from homology"/>
<evidence type="ECO:0000256" key="5">
    <source>
        <dbReference type="ARBA" id="ARBA00023136"/>
    </source>
</evidence>
<dbReference type="GeneID" id="79799120"/>
<dbReference type="GO" id="GO:0017038">
    <property type="term" value="P:protein import"/>
    <property type="evidence" value="ECO:0007669"/>
    <property type="project" value="TreeGrafter"/>
</dbReference>
<feature type="domain" description="MotA/TolQ/ExbB proton channel" evidence="8">
    <location>
        <begin position="85"/>
        <end position="191"/>
    </location>
</feature>